<dbReference type="InterPro" id="IPR004482">
    <property type="entry name" value="Mg_chelat-rel"/>
</dbReference>
<dbReference type="SUPFAM" id="SSF52540">
    <property type="entry name" value="P-loop containing nucleoside triphosphate hydrolases"/>
    <property type="match status" value="1"/>
</dbReference>
<dbReference type="SMART" id="SM00382">
    <property type="entry name" value="AAA"/>
    <property type="match status" value="1"/>
</dbReference>
<dbReference type="Pfam" id="PF01078">
    <property type="entry name" value="Mg_chelatase"/>
    <property type="match status" value="1"/>
</dbReference>
<dbReference type="Gene3D" id="3.40.50.300">
    <property type="entry name" value="P-loop containing nucleotide triphosphate hydrolases"/>
    <property type="match status" value="1"/>
</dbReference>
<keyword evidence="2" id="KW-0547">Nucleotide-binding</keyword>
<dbReference type="InterPro" id="IPR000523">
    <property type="entry name" value="Mg_chelatse_chII-like_cat_dom"/>
</dbReference>
<protein>
    <submittedName>
        <fullName evidence="5">YifB family Mg chelatase-like AAA ATPase</fullName>
    </submittedName>
</protein>
<proteinExistence type="inferred from homology"/>
<evidence type="ECO:0000256" key="2">
    <source>
        <dbReference type="ARBA" id="ARBA00022741"/>
    </source>
</evidence>
<name>A0ABV7ZXH4_9GAMM</name>
<dbReference type="NCBIfam" id="TIGR00368">
    <property type="entry name" value="YifB family Mg chelatase-like AAA ATPase"/>
    <property type="match status" value="1"/>
</dbReference>
<dbReference type="Pfam" id="PF13335">
    <property type="entry name" value="Mg_chelatase_C"/>
    <property type="match status" value="1"/>
</dbReference>
<keyword evidence="6" id="KW-1185">Reference proteome</keyword>
<dbReference type="PROSITE" id="PS50051">
    <property type="entry name" value="MCM_2"/>
    <property type="match status" value="1"/>
</dbReference>
<evidence type="ECO:0000259" key="4">
    <source>
        <dbReference type="PROSITE" id="PS50051"/>
    </source>
</evidence>
<dbReference type="PRINTS" id="PR01657">
    <property type="entry name" value="MCMFAMILY"/>
</dbReference>
<dbReference type="SUPFAM" id="SSF54211">
    <property type="entry name" value="Ribosomal protein S5 domain 2-like"/>
    <property type="match status" value="1"/>
</dbReference>
<dbReference type="InterPro" id="IPR025158">
    <property type="entry name" value="Mg_chelat-rel_C"/>
</dbReference>
<keyword evidence="3" id="KW-0067">ATP-binding</keyword>
<comment type="caution">
    <text evidence="5">The sequence shown here is derived from an EMBL/GenBank/DDBJ whole genome shotgun (WGS) entry which is preliminary data.</text>
</comment>
<dbReference type="Gene3D" id="3.30.230.10">
    <property type="match status" value="1"/>
</dbReference>
<dbReference type="EMBL" id="JBHRYR010000002">
    <property type="protein sequence ID" value="MFC3851872.1"/>
    <property type="molecule type" value="Genomic_DNA"/>
</dbReference>
<dbReference type="PANTHER" id="PTHR32039:SF7">
    <property type="entry name" value="COMPETENCE PROTEIN COMM"/>
    <property type="match status" value="1"/>
</dbReference>
<gene>
    <name evidence="5" type="ORF">ACFOOG_03405</name>
</gene>
<evidence type="ECO:0000256" key="3">
    <source>
        <dbReference type="ARBA" id="ARBA00022840"/>
    </source>
</evidence>
<dbReference type="InterPro" id="IPR003593">
    <property type="entry name" value="AAA+_ATPase"/>
</dbReference>
<dbReference type="InterPro" id="IPR001208">
    <property type="entry name" value="MCM_dom"/>
</dbReference>
<reference evidence="6" key="1">
    <citation type="journal article" date="2019" name="Int. J. Syst. Evol. Microbiol.">
        <title>The Global Catalogue of Microorganisms (GCM) 10K type strain sequencing project: providing services to taxonomists for standard genome sequencing and annotation.</title>
        <authorList>
            <consortium name="The Broad Institute Genomics Platform"/>
            <consortium name="The Broad Institute Genome Sequencing Center for Infectious Disease"/>
            <person name="Wu L."/>
            <person name="Ma J."/>
        </authorList>
    </citation>
    <scope>NUCLEOTIDE SEQUENCE [LARGE SCALE GENOMIC DNA]</scope>
    <source>
        <strain evidence="6">IBRC 10765</strain>
    </source>
</reference>
<dbReference type="InterPro" id="IPR014721">
    <property type="entry name" value="Ribsml_uS5_D2-typ_fold_subgr"/>
</dbReference>
<evidence type="ECO:0000313" key="6">
    <source>
        <dbReference type="Proteomes" id="UP001595617"/>
    </source>
</evidence>
<dbReference type="Pfam" id="PF13541">
    <property type="entry name" value="ChlI"/>
    <property type="match status" value="1"/>
</dbReference>
<evidence type="ECO:0000256" key="1">
    <source>
        <dbReference type="ARBA" id="ARBA00006354"/>
    </source>
</evidence>
<dbReference type="InterPro" id="IPR045006">
    <property type="entry name" value="CHLI-like"/>
</dbReference>
<sequence>MSLATLYTRAVIGVEAPLVTVEVHLSGGLPQMAIVGMAETAVKESKDRVRSALINAQFDFPASRITINLAPADLPKGGGRYDLAIALGILVASGQIPAAALRDTEVMGELSLSGELRPVQGVLPAAMAAQNAGRTLLLPSANAEEIGLLTECQAFAADHLLTLCGHLRGQAPLLPVPTQRPEAIHIAADMADIKGQPQARKALEVAAAGGHNLLFFGPPGTGKTLLASRLPGILPALSTAEALDVAAIKSITGQAIQWGQRPFRAPHHTCSGAALVGGGSVPRPGEITLAHHGVLFLDELTEFNRSTLDVLREPLESGEIVISRAARKTTFPARFQLVAAMNPTPGGYGANDQRSRGYTPDQLQRYLSRLSGPFLDRIDLYVEVPTVPPQVLQGRTAGEGSAAVRERVQRAWERQQARQQKQNRDLTSTELYELGMLAPEQRQLIIDLAERFRLSARAQHRIEKVALTLADLEGATSITKAHLIEALNLRQLDRLGVAT</sequence>
<dbReference type="RefSeq" id="WP_380693368.1">
    <property type="nucleotide sequence ID" value="NZ_JBHRYR010000002.1"/>
</dbReference>
<organism evidence="5 6">
    <name type="scientific">Saccharospirillum mangrovi</name>
    <dbReference type="NCBI Taxonomy" id="2161747"/>
    <lineage>
        <taxon>Bacteria</taxon>
        <taxon>Pseudomonadati</taxon>
        <taxon>Pseudomonadota</taxon>
        <taxon>Gammaproteobacteria</taxon>
        <taxon>Oceanospirillales</taxon>
        <taxon>Saccharospirillaceae</taxon>
        <taxon>Saccharospirillum</taxon>
    </lineage>
</organism>
<dbReference type="Proteomes" id="UP001595617">
    <property type="component" value="Unassembled WGS sequence"/>
</dbReference>
<dbReference type="PANTHER" id="PTHR32039">
    <property type="entry name" value="MAGNESIUM-CHELATASE SUBUNIT CHLI"/>
    <property type="match status" value="1"/>
</dbReference>
<evidence type="ECO:0000313" key="5">
    <source>
        <dbReference type="EMBL" id="MFC3851872.1"/>
    </source>
</evidence>
<dbReference type="InterPro" id="IPR027417">
    <property type="entry name" value="P-loop_NTPase"/>
</dbReference>
<dbReference type="NCBIfam" id="NF007365">
    <property type="entry name" value="PRK09862.1"/>
    <property type="match status" value="1"/>
</dbReference>
<comment type="similarity">
    <text evidence="1">Belongs to the Mg-chelatase subunits D/I family. ComM subfamily.</text>
</comment>
<dbReference type="InterPro" id="IPR020568">
    <property type="entry name" value="Ribosomal_Su5_D2-typ_SF"/>
</dbReference>
<feature type="domain" description="MCM C-terminal AAA(+) ATPase" evidence="4">
    <location>
        <begin position="285"/>
        <end position="384"/>
    </location>
</feature>
<accession>A0ABV7ZXH4</accession>